<gene>
    <name evidence="2" type="ORF">DPM19_31810</name>
</gene>
<dbReference type="RefSeq" id="WP_111871799.1">
    <property type="nucleotide sequence ID" value="NZ_QLYX01000021.1"/>
</dbReference>
<evidence type="ECO:0000313" key="3">
    <source>
        <dbReference type="Proteomes" id="UP000251891"/>
    </source>
</evidence>
<keyword evidence="3" id="KW-1185">Reference proteome</keyword>
<protein>
    <submittedName>
        <fullName evidence="2">Plectin</fullName>
    </submittedName>
</protein>
<name>A0A365GWA5_9ACTN</name>
<feature type="region of interest" description="Disordered" evidence="1">
    <location>
        <begin position="78"/>
        <end position="105"/>
    </location>
</feature>
<proteinExistence type="predicted"/>
<dbReference type="Proteomes" id="UP000251891">
    <property type="component" value="Unassembled WGS sequence"/>
</dbReference>
<dbReference type="EMBL" id="QLYX01000021">
    <property type="protein sequence ID" value="RAY11099.1"/>
    <property type="molecule type" value="Genomic_DNA"/>
</dbReference>
<organism evidence="2 3">
    <name type="scientific">Actinomadura craniellae</name>
    <dbReference type="NCBI Taxonomy" id="2231787"/>
    <lineage>
        <taxon>Bacteria</taxon>
        <taxon>Bacillati</taxon>
        <taxon>Actinomycetota</taxon>
        <taxon>Actinomycetes</taxon>
        <taxon>Streptosporangiales</taxon>
        <taxon>Thermomonosporaceae</taxon>
        <taxon>Actinomadura</taxon>
    </lineage>
</organism>
<accession>A0A365GWA5</accession>
<evidence type="ECO:0000256" key="1">
    <source>
        <dbReference type="SAM" id="MobiDB-lite"/>
    </source>
</evidence>
<dbReference type="OrthoDB" id="3436373at2"/>
<reference evidence="2 3" key="1">
    <citation type="submission" date="2018-06" db="EMBL/GenBank/DDBJ databases">
        <title>Actinomadura craniellae sp. nov. isolated from marine sponge Craniella sp.</title>
        <authorList>
            <person name="Li L."/>
            <person name="Xu Q.H."/>
            <person name="Lin H.W."/>
            <person name="Lu Y.H."/>
        </authorList>
    </citation>
    <scope>NUCLEOTIDE SEQUENCE [LARGE SCALE GENOMIC DNA]</scope>
    <source>
        <strain evidence="2 3">LHW63021</strain>
    </source>
</reference>
<sequence>MPLGRRTSKDVEERIAADRELAAAYRDRLAAATAAEDALRSAQRESRPAAELTELSLGFDRALRAALLAAEAAERVAIGPAGYEPADPRADTARRRAEIARRKAKARSEVRPWTDEVDRLRTARETHLLSFRAARGAVA</sequence>
<dbReference type="AlphaFoldDB" id="A0A365GWA5"/>
<feature type="compositionally biased region" description="Basic and acidic residues" evidence="1">
    <location>
        <begin position="86"/>
        <end position="105"/>
    </location>
</feature>
<comment type="caution">
    <text evidence="2">The sequence shown here is derived from an EMBL/GenBank/DDBJ whole genome shotgun (WGS) entry which is preliminary data.</text>
</comment>
<evidence type="ECO:0000313" key="2">
    <source>
        <dbReference type="EMBL" id="RAY11099.1"/>
    </source>
</evidence>